<evidence type="ECO:0000256" key="6">
    <source>
        <dbReference type="ARBA" id="ARBA00022723"/>
    </source>
</evidence>
<evidence type="ECO:0000256" key="9">
    <source>
        <dbReference type="ARBA" id="ARBA00031449"/>
    </source>
</evidence>
<comment type="similarity">
    <text evidence="3">Belongs to the PTPS family. QueD subfamily.</text>
</comment>
<evidence type="ECO:0000256" key="8">
    <source>
        <dbReference type="ARBA" id="ARBA00023239"/>
    </source>
</evidence>
<keyword evidence="12" id="KW-1185">Reference proteome</keyword>
<organism evidence="11 12">
    <name type="scientific">Alienimonas chondri</name>
    <dbReference type="NCBI Taxonomy" id="2681879"/>
    <lineage>
        <taxon>Bacteria</taxon>
        <taxon>Pseudomonadati</taxon>
        <taxon>Planctomycetota</taxon>
        <taxon>Planctomycetia</taxon>
        <taxon>Planctomycetales</taxon>
        <taxon>Planctomycetaceae</taxon>
        <taxon>Alienimonas</taxon>
    </lineage>
</organism>
<dbReference type="PANTHER" id="PTHR12589">
    <property type="entry name" value="PYRUVOYL TETRAHYDROBIOPTERIN SYNTHASE"/>
    <property type="match status" value="1"/>
</dbReference>
<protein>
    <recommendedName>
        <fullName evidence="5">6-carboxy-5,6,7,8-tetrahydropterin synthase</fullName>
        <ecNumber evidence="4">4.1.2.50</ecNumber>
    </recommendedName>
    <alternativeName>
        <fullName evidence="9">Queuosine biosynthesis protein QueD</fullName>
    </alternativeName>
</protein>
<dbReference type="RefSeq" id="WP_194362445.1">
    <property type="nucleotide sequence ID" value="NZ_WTPX01000214.1"/>
</dbReference>
<dbReference type="InterPro" id="IPR038418">
    <property type="entry name" value="6-PTP_synth/QueD_sf"/>
</dbReference>
<dbReference type="Pfam" id="PF01242">
    <property type="entry name" value="PTPS"/>
    <property type="match status" value="1"/>
</dbReference>
<evidence type="ECO:0000313" key="12">
    <source>
        <dbReference type="Proteomes" id="UP000609651"/>
    </source>
</evidence>
<sequence length="155" mass="17076">MTQLSDTPSRGDSGDGIAVVRRIEFCAGHRLLGHEGKCAALHGHNYAAEFHIVADALDGVGRVVDFGAIKARLKGWIDREWDHGFLLWEQDEQAIAAVQAVDPWKLFTLRRNPTAEVLAAFLLSRVCPKELASLGVTCTRVELWETPNCRAIATL</sequence>
<dbReference type="EMBL" id="WTPX01000214">
    <property type="protein sequence ID" value="NNJ27840.1"/>
    <property type="molecule type" value="Genomic_DNA"/>
</dbReference>
<evidence type="ECO:0000256" key="4">
    <source>
        <dbReference type="ARBA" id="ARBA00012982"/>
    </source>
</evidence>
<evidence type="ECO:0000256" key="10">
    <source>
        <dbReference type="ARBA" id="ARBA00048807"/>
    </source>
</evidence>
<comment type="caution">
    <text evidence="11">The sequence shown here is derived from an EMBL/GenBank/DDBJ whole genome shotgun (WGS) entry which is preliminary data.</text>
</comment>
<proteinExistence type="inferred from homology"/>
<dbReference type="Proteomes" id="UP000609651">
    <property type="component" value="Unassembled WGS sequence"/>
</dbReference>
<evidence type="ECO:0000256" key="3">
    <source>
        <dbReference type="ARBA" id="ARBA00008900"/>
    </source>
</evidence>
<keyword evidence="7" id="KW-0862">Zinc</keyword>
<evidence type="ECO:0000256" key="7">
    <source>
        <dbReference type="ARBA" id="ARBA00022833"/>
    </source>
</evidence>
<evidence type="ECO:0000313" key="11">
    <source>
        <dbReference type="EMBL" id="NNJ27840.1"/>
    </source>
</evidence>
<evidence type="ECO:0000256" key="1">
    <source>
        <dbReference type="ARBA" id="ARBA00001947"/>
    </source>
</evidence>
<dbReference type="InterPro" id="IPR007115">
    <property type="entry name" value="6-PTP_synth/QueD"/>
</dbReference>
<name>A0ABX1VJ12_9PLAN</name>
<dbReference type="PANTHER" id="PTHR12589:SF7">
    <property type="entry name" value="6-PYRUVOYL TETRAHYDROBIOPTERIN SYNTHASE"/>
    <property type="match status" value="1"/>
</dbReference>
<reference evidence="11 12" key="1">
    <citation type="journal article" date="2020" name="Syst. Appl. Microbiol.">
        <title>Alienimonas chondri sp. nov., a novel planctomycete isolated from the biofilm of the red alga Chondrus crispus.</title>
        <authorList>
            <person name="Vitorino I."/>
            <person name="Albuquerque L."/>
            <person name="Wiegand S."/>
            <person name="Kallscheuer N."/>
            <person name="da Costa M.S."/>
            <person name="Lobo-da-Cunha A."/>
            <person name="Jogler C."/>
            <person name="Lage O.M."/>
        </authorList>
    </citation>
    <scope>NUCLEOTIDE SEQUENCE [LARGE SCALE GENOMIC DNA]</scope>
    <source>
        <strain evidence="11 12">LzC2</strain>
    </source>
</reference>
<comment type="cofactor">
    <cofactor evidence="1">
        <name>Zn(2+)</name>
        <dbReference type="ChEBI" id="CHEBI:29105"/>
    </cofactor>
</comment>
<dbReference type="SUPFAM" id="SSF55620">
    <property type="entry name" value="Tetrahydrobiopterin biosynthesis enzymes-like"/>
    <property type="match status" value="1"/>
</dbReference>
<keyword evidence="8" id="KW-0456">Lyase</keyword>
<comment type="pathway">
    <text evidence="2">Purine metabolism; 7-cyano-7-deazaguanine biosynthesis.</text>
</comment>
<keyword evidence="6" id="KW-0479">Metal-binding</keyword>
<dbReference type="EC" id="4.1.2.50" evidence="4"/>
<evidence type="ECO:0000256" key="5">
    <source>
        <dbReference type="ARBA" id="ARBA00018141"/>
    </source>
</evidence>
<accession>A0ABX1VJ12</accession>
<comment type="catalytic activity">
    <reaction evidence="10">
        <text>7,8-dihydroneopterin 3'-triphosphate + H2O = 6-carboxy-5,6,7,8-tetrahydropterin + triphosphate + acetaldehyde + 2 H(+)</text>
        <dbReference type="Rhea" id="RHEA:27966"/>
        <dbReference type="ChEBI" id="CHEBI:15343"/>
        <dbReference type="ChEBI" id="CHEBI:15377"/>
        <dbReference type="ChEBI" id="CHEBI:15378"/>
        <dbReference type="ChEBI" id="CHEBI:18036"/>
        <dbReference type="ChEBI" id="CHEBI:58462"/>
        <dbReference type="ChEBI" id="CHEBI:61032"/>
        <dbReference type="EC" id="4.1.2.50"/>
    </reaction>
</comment>
<gene>
    <name evidence="11" type="ORF">LzC2_39500</name>
</gene>
<evidence type="ECO:0000256" key="2">
    <source>
        <dbReference type="ARBA" id="ARBA00005061"/>
    </source>
</evidence>
<dbReference type="Gene3D" id="3.30.479.10">
    <property type="entry name" value="6-pyruvoyl tetrahydropterin synthase/QueD"/>
    <property type="match status" value="1"/>
</dbReference>